<keyword evidence="3" id="KW-0560">Oxidoreductase</keyword>
<protein>
    <submittedName>
        <fullName evidence="7">LLM class flavin-dependent oxidoreductase</fullName>
    </submittedName>
</protein>
<dbReference type="PANTHER" id="PTHR30011:SF16">
    <property type="entry name" value="C2H2 FINGER DOMAIN TRANSCRIPTION FACTOR (EUROFUNG)-RELATED"/>
    <property type="match status" value="1"/>
</dbReference>
<keyword evidence="2" id="KW-0288">FMN</keyword>
<dbReference type="InterPro" id="IPR011251">
    <property type="entry name" value="Luciferase-like_dom"/>
</dbReference>
<dbReference type="InterPro" id="IPR036661">
    <property type="entry name" value="Luciferase-like_sf"/>
</dbReference>
<evidence type="ECO:0000256" key="3">
    <source>
        <dbReference type="ARBA" id="ARBA00023002"/>
    </source>
</evidence>
<feature type="region of interest" description="Disordered" evidence="5">
    <location>
        <begin position="359"/>
        <end position="386"/>
    </location>
</feature>
<evidence type="ECO:0000313" key="7">
    <source>
        <dbReference type="EMBL" id="MBH5338627.1"/>
    </source>
</evidence>
<keyword evidence="8" id="KW-1185">Reference proteome</keyword>
<feature type="compositionally biased region" description="Low complexity" evidence="5">
    <location>
        <begin position="365"/>
        <end position="378"/>
    </location>
</feature>
<feature type="compositionally biased region" description="Pro residues" evidence="5">
    <location>
        <begin position="67"/>
        <end position="76"/>
    </location>
</feature>
<dbReference type="PANTHER" id="PTHR30011">
    <property type="entry name" value="ALKANESULFONATE MONOOXYGENASE-RELATED"/>
    <property type="match status" value="1"/>
</dbReference>
<accession>A0ABS0NU76</accession>
<comment type="caution">
    <text evidence="7">The sequence shown here is derived from an EMBL/GenBank/DDBJ whole genome shotgun (WGS) entry which is preliminary data.</text>
</comment>
<dbReference type="Proteomes" id="UP000807371">
    <property type="component" value="Unassembled WGS sequence"/>
</dbReference>
<reference evidence="7 8" key="1">
    <citation type="submission" date="2020-09" db="EMBL/GenBank/DDBJ databases">
        <title>Biosynthesis of the nuclear factor of activated T cells inhibitor NFAT-133 and its congeners in Streptomyces pactum.</title>
        <authorList>
            <person name="Zhou W."/>
            <person name="Posri P."/>
            <person name="Abugrain M.E."/>
            <person name="Weisberg A.J."/>
            <person name="Chang J.H."/>
            <person name="Mahmud T."/>
        </authorList>
    </citation>
    <scope>NUCLEOTIDE SEQUENCE [LARGE SCALE GENOMIC DNA]</scope>
    <source>
        <strain evidence="7 8">ATCC 27456</strain>
    </source>
</reference>
<feature type="domain" description="Luciferase-like" evidence="6">
    <location>
        <begin position="111"/>
        <end position="356"/>
    </location>
</feature>
<name>A0ABS0NU76_9ACTN</name>
<keyword evidence="1" id="KW-0285">Flavoprotein</keyword>
<evidence type="ECO:0000256" key="4">
    <source>
        <dbReference type="ARBA" id="ARBA00023033"/>
    </source>
</evidence>
<evidence type="ECO:0000313" key="8">
    <source>
        <dbReference type="Proteomes" id="UP000807371"/>
    </source>
</evidence>
<dbReference type="InterPro" id="IPR051260">
    <property type="entry name" value="Diverse_substr_monoxygenases"/>
</dbReference>
<keyword evidence="4" id="KW-0503">Monooxygenase</keyword>
<evidence type="ECO:0000259" key="6">
    <source>
        <dbReference type="Pfam" id="PF00296"/>
    </source>
</evidence>
<evidence type="ECO:0000256" key="5">
    <source>
        <dbReference type="SAM" id="MobiDB-lite"/>
    </source>
</evidence>
<sequence length="460" mass="48633">MGALRGGRHPLRDQPARPAPAPPPDHPPRAHRPGRAPAAAGTPYPPPADTPRTPTRRPAARREPSAGRPPPTPAAPNPQDTRPCPPNSTSPPRSTPPGTRPRQAGPSAAGRADPPAAGHWTALAALAEQGALDFVTLDDSLAPPPEGHPGRPDAVAVLARVAPDTHRIGLVPTVTTTHTEPFHVSSALATLDFVSEGRAGWLAEVSTTEAEARAIGRRPVAPPAELWAEAADAAEVAARLWDSWEDDAEIRDAATGRFIDRDRLHHIDFHGRYFSVRGPAIVPRPPQGRPPVAVVWDPAGPPARRTFAARHADIVLLAADDPDRARTALRELRDRAAAAGREPAQPRVLLRVAIALTGPDGSGHPGRPVAGRPAGAPALRHTGTPGELAGRLADWREATGADGFHLLPADPVADLGAVVRHLVPALRARGLFRTGYTGRTLRDHLGLPRPANRYTTKTVR</sequence>
<gene>
    <name evidence="7" type="ORF">IHE55_29135</name>
</gene>
<proteinExistence type="predicted"/>
<organism evidence="7 8">
    <name type="scientific">Streptomyces pactum</name>
    <dbReference type="NCBI Taxonomy" id="68249"/>
    <lineage>
        <taxon>Bacteria</taxon>
        <taxon>Bacillati</taxon>
        <taxon>Actinomycetota</taxon>
        <taxon>Actinomycetes</taxon>
        <taxon>Kitasatosporales</taxon>
        <taxon>Streptomycetaceae</taxon>
        <taxon>Streptomyces</taxon>
    </lineage>
</organism>
<feature type="compositionally biased region" description="Pro residues" evidence="5">
    <location>
        <begin position="83"/>
        <end position="99"/>
    </location>
</feature>
<dbReference type="SUPFAM" id="SSF51679">
    <property type="entry name" value="Bacterial luciferase-like"/>
    <property type="match status" value="1"/>
</dbReference>
<evidence type="ECO:0000256" key="1">
    <source>
        <dbReference type="ARBA" id="ARBA00022630"/>
    </source>
</evidence>
<feature type="region of interest" description="Disordered" evidence="5">
    <location>
        <begin position="1"/>
        <end position="116"/>
    </location>
</feature>
<evidence type="ECO:0000256" key="2">
    <source>
        <dbReference type="ARBA" id="ARBA00022643"/>
    </source>
</evidence>
<dbReference type="EMBL" id="JACYXC010000002">
    <property type="protein sequence ID" value="MBH5338627.1"/>
    <property type="molecule type" value="Genomic_DNA"/>
</dbReference>
<dbReference type="Pfam" id="PF00296">
    <property type="entry name" value="Bac_luciferase"/>
    <property type="match status" value="1"/>
</dbReference>
<dbReference type="Gene3D" id="3.20.20.30">
    <property type="entry name" value="Luciferase-like domain"/>
    <property type="match status" value="1"/>
</dbReference>